<proteinExistence type="predicted"/>
<dbReference type="EMBL" id="JAKNGO010000004">
    <property type="protein sequence ID" value="MCG4687576.1"/>
    <property type="molecule type" value="Genomic_DNA"/>
</dbReference>
<gene>
    <name evidence="1" type="ORF">L0N01_03015</name>
</gene>
<organism evidence="1 2">
    <name type="scientific">Phocaeicola vulgatus</name>
    <name type="common">Bacteroides vulgatus</name>
    <dbReference type="NCBI Taxonomy" id="821"/>
    <lineage>
        <taxon>Bacteria</taxon>
        <taxon>Pseudomonadati</taxon>
        <taxon>Bacteroidota</taxon>
        <taxon>Bacteroidia</taxon>
        <taxon>Bacteroidales</taxon>
        <taxon>Bacteroidaceae</taxon>
        <taxon>Phocaeicola</taxon>
    </lineage>
</organism>
<evidence type="ECO:0008006" key="3">
    <source>
        <dbReference type="Google" id="ProtNLM"/>
    </source>
</evidence>
<dbReference type="RefSeq" id="WP_036633300.1">
    <property type="nucleotide sequence ID" value="NZ_CP143952.1"/>
</dbReference>
<comment type="caution">
    <text evidence="1">The sequence shown here is derived from an EMBL/GenBank/DDBJ whole genome shotgun (WGS) entry which is preliminary data.</text>
</comment>
<dbReference type="AlphaFoldDB" id="A0AAW5BAY5"/>
<accession>A0AAW5BAY5</accession>
<protein>
    <recommendedName>
        <fullName evidence="3">DUF551 domain-containing protein</fullName>
    </recommendedName>
</protein>
<dbReference type="Proteomes" id="UP001200843">
    <property type="component" value="Unassembled WGS sequence"/>
</dbReference>
<name>A0AAW5BAY5_PHOVU</name>
<reference evidence="1" key="1">
    <citation type="submission" date="2022-01" db="EMBL/GenBank/DDBJ databases">
        <title>Collection of gut derived symbiotic bacterial strains cultured from healthy donors.</title>
        <authorList>
            <person name="Lin H."/>
            <person name="Kohout C."/>
            <person name="Waligurski E."/>
            <person name="Pamer E.G."/>
        </authorList>
    </citation>
    <scope>NUCLEOTIDE SEQUENCE</scope>
    <source>
        <strain evidence="1">DFI.6.72</strain>
    </source>
</reference>
<sequence length="154" mass="18237">MKIKLNWTYAKGELDTDTLKLICLPARGKRLFGADELDAELCIKDGMNYQIAEIHLGDVESSNILCEEITRRWNEFEDWHECKEDTEDVPPIGTYCILRVEYLCCSNKWKVDYLTAYYNKYGWTEDYLDQITCNYKDYKITHWKPINKPKGVEE</sequence>
<evidence type="ECO:0000313" key="2">
    <source>
        <dbReference type="Proteomes" id="UP001200843"/>
    </source>
</evidence>
<evidence type="ECO:0000313" key="1">
    <source>
        <dbReference type="EMBL" id="MCG4687576.1"/>
    </source>
</evidence>